<evidence type="ECO:0000313" key="2">
    <source>
        <dbReference type="Proteomes" id="UP000276215"/>
    </source>
</evidence>
<reference evidence="1 2" key="1">
    <citation type="journal article" date="2018" name="Nat. Ecol. Evol.">
        <title>Pezizomycetes genomes reveal the molecular basis of ectomycorrhizal truffle lifestyle.</title>
        <authorList>
            <person name="Murat C."/>
            <person name="Payen T."/>
            <person name="Noel B."/>
            <person name="Kuo A."/>
            <person name="Morin E."/>
            <person name="Chen J."/>
            <person name="Kohler A."/>
            <person name="Krizsan K."/>
            <person name="Balestrini R."/>
            <person name="Da Silva C."/>
            <person name="Montanini B."/>
            <person name="Hainaut M."/>
            <person name="Levati E."/>
            <person name="Barry K.W."/>
            <person name="Belfiori B."/>
            <person name="Cichocki N."/>
            <person name="Clum A."/>
            <person name="Dockter R.B."/>
            <person name="Fauchery L."/>
            <person name="Guy J."/>
            <person name="Iotti M."/>
            <person name="Le Tacon F."/>
            <person name="Lindquist E.A."/>
            <person name="Lipzen A."/>
            <person name="Malagnac F."/>
            <person name="Mello A."/>
            <person name="Molinier V."/>
            <person name="Miyauchi S."/>
            <person name="Poulain J."/>
            <person name="Riccioni C."/>
            <person name="Rubini A."/>
            <person name="Sitrit Y."/>
            <person name="Splivallo R."/>
            <person name="Traeger S."/>
            <person name="Wang M."/>
            <person name="Zifcakova L."/>
            <person name="Wipf D."/>
            <person name="Zambonelli A."/>
            <person name="Paolocci F."/>
            <person name="Nowrousian M."/>
            <person name="Ottonello S."/>
            <person name="Baldrian P."/>
            <person name="Spatafora J.W."/>
            <person name="Henrissat B."/>
            <person name="Nagy L.G."/>
            <person name="Aury J.M."/>
            <person name="Wincker P."/>
            <person name="Grigoriev I.V."/>
            <person name="Bonfante P."/>
            <person name="Martin F.M."/>
        </authorList>
    </citation>
    <scope>NUCLEOTIDE SEQUENCE [LARGE SCALE GENOMIC DNA]</scope>
    <source>
        <strain evidence="1 2">120613-1</strain>
    </source>
</reference>
<dbReference type="EMBL" id="ML120354">
    <property type="protein sequence ID" value="RPB05170.1"/>
    <property type="molecule type" value="Genomic_DNA"/>
</dbReference>
<protein>
    <submittedName>
        <fullName evidence="1">Uncharacterized protein</fullName>
    </submittedName>
</protein>
<keyword evidence="2" id="KW-1185">Reference proteome</keyword>
<proteinExistence type="predicted"/>
<name>A0A3N4K3M1_9PEZI</name>
<dbReference type="AlphaFoldDB" id="A0A3N4K3M1"/>
<dbReference type="Proteomes" id="UP000276215">
    <property type="component" value="Unassembled WGS sequence"/>
</dbReference>
<evidence type="ECO:0000313" key="1">
    <source>
        <dbReference type="EMBL" id="RPB05170.1"/>
    </source>
</evidence>
<organism evidence="1 2">
    <name type="scientific">Choiromyces venosus 120613-1</name>
    <dbReference type="NCBI Taxonomy" id="1336337"/>
    <lineage>
        <taxon>Eukaryota</taxon>
        <taxon>Fungi</taxon>
        <taxon>Dikarya</taxon>
        <taxon>Ascomycota</taxon>
        <taxon>Pezizomycotina</taxon>
        <taxon>Pezizomycetes</taxon>
        <taxon>Pezizales</taxon>
        <taxon>Tuberaceae</taxon>
        <taxon>Choiromyces</taxon>
    </lineage>
</organism>
<gene>
    <name evidence="1" type="ORF">L873DRAFT_1798163</name>
</gene>
<accession>A0A3N4K3M1</accession>
<sequence length="90" mass="9873">MEMRCADVIPYWYRKGKDERGDIGTGCGGDGGGIWVLVFKGLEISSDWKSTGASTIEAVCTNQTGILYHLCYDISLRLLLRYGTSTVCSL</sequence>